<keyword evidence="2" id="KW-1185">Reference proteome</keyword>
<dbReference type="AlphaFoldDB" id="A0A6G1PAN3"/>
<sequence length="158" mass="17716">MSALVDKLKRDDALALYMGISTSLITHYPCCREKCDFIEAQDINMGLVTACRTSQGSRLCDDPSSEISRSQNHVWKYQNVSANEDYNCDNRWLQGGCDAGQFLRCGGFGTWRKNRCSCAVNSPWQPAALLTSSDGSTRSPWRQDNRSLCLFQAARQSE</sequence>
<reference evidence="1 2" key="1">
    <citation type="submission" date="2019-02" db="EMBL/GenBank/DDBJ databases">
        <title>Opniocepnalus argus genome.</title>
        <authorList>
            <person name="Zhou C."/>
            <person name="Xiao S."/>
        </authorList>
    </citation>
    <scope>NUCLEOTIDE SEQUENCE [LARGE SCALE GENOMIC DNA]</scope>
    <source>
        <strain evidence="1">OARG1902GOOAL</strain>
        <tissue evidence="1">Muscle</tissue>
    </source>
</reference>
<proteinExistence type="predicted"/>
<accession>A0A6G1PAN3</accession>
<dbReference type="Proteomes" id="UP000503349">
    <property type="component" value="Chromosome 3"/>
</dbReference>
<reference evidence="2" key="2">
    <citation type="submission" date="2019-02" db="EMBL/GenBank/DDBJ databases">
        <title>Opniocepnalus argus Var Kimnra genome.</title>
        <authorList>
            <person name="Zhou C."/>
            <person name="Xiao S."/>
        </authorList>
    </citation>
    <scope>NUCLEOTIDE SEQUENCE [LARGE SCALE GENOMIC DNA]</scope>
</reference>
<organism evidence="1 2">
    <name type="scientific">Channa argus</name>
    <name type="common">Northern snakehead</name>
    <name type="synonym">Ophicephalus argus</name>
    <dbReference type="NCBI Taxonomy" id="215402"/>
    <lineage>
        <taxon>Eukaryota</taxon>
        <taxon>Metazoa</taxon>
        <taxon>Chordata</taxon>
        <taxon>Craniata</taxon>
        <taxon>Vertebrata</taxon>
        <taxon>Euteleostomi</taxon>
        <taxon>Actinopterygii</taxon>
        <taxon>Neopterygii</taxon>
        <taxon>Teleostei</taxon>
        <taxon>Neoteleostei</taxon>
        <taxon>Acanthomorphata</taxon>
        <taxon>Anabantaria</taxon>
        <taxon>Anabantiformes</taxon>
        <taxon>Channoidei</taxon>
        <taxon>Channidae</taxon>
        <taxon>Channa</taxon>
    </lineage>
</organism>
<gene>
    <name evidence="1" type="ORF">EXN66_Car002768</name>
</gene>
<name>A0A6G1PAN3_CHAAH</name>
<evidence type="ECO:0000313" key="1">
    <source>
        <dbReference type="EMBL" id="KAF3687096.1"/>
    </source>
</evidence>
<protein>
    <submittedName>
        <fullName evidence="1">Uncharacterized protein</fullName>
    </submittedName>
</protein>
<evidence type="ECO:0000313" key="2">
    <source>
        <dbReference type="Proteomes" id="UP000503349"/>
    </source>
</evidence>
<dbReference type="EMBL" id="CM015714">
    <property type="protein sequence ID" value="KAF3687096.1"/>
    <property type="molecule type" value="Genomic_DNA"/>
</dbReference>